<keyword evidence="2" id="KW-0547">Nucleotide-binding</keyword>
<dbReference type="Pfam" id="PF00069">
    <property type="entry name" value="Pkinase"/>
    <property type="match status" value="1"/>
</dbReference>
<dbReference type="Gene3D" id="3.30.200.20">
    <property type="entry name" value="Phosphorylase Kinase, domain 1"/>
    <property type="match status" value="1"/>
</dbReference>
<dbReference type="Gene3D" id="3.90.1580.10">
    <property type="entry name" value="paralog of FGE (formylglycine-generating enzyme)"/>
    <property type="match status" value="1"/>
</dbReference>
<dbReference type="PROSITE" id="PS00108">
    <property type="entry name" value="PROTEIN_KINASE_ST"/>
    <property type="match status" value="1"/>
</dbReference>
<dbReference type="PANTHER" id="PTHR43289">
    <property type="entry name" value="MITOGEN-ACTIVATED PROTEIN KINASE KINASE KINASE 20-RELATED"/>
    <property type="match status" value="1"/>
</dbReference>
<dbReference type="InterPro" id="IPR011009">
    <property type="entry name" value="Kinase-like_dom_sf"/>
</dbReference>
<evidence type="ECO:0000256" key="4">
    <source>
        <dbReference type="ARBA" id="ARBA00022840"/>
    </source>
</evidence>
<dbReference type="AlphaFoldDB" id="A0A917FU04"/>
<name>A0A917FU04_9GAMM</name>
<evidence type="ECO:0000256" key="5">
    <source>
        <dbReference type="SAM" id="MobiDB-lite"/>
    </source>
</evidence>
<keyword evidence="6" id="KW-1133">Transmembrane helix</keyword>
<evidence type="ECO:0000313" key="8">
    <source>
        <dbReference type="EMBL" id="GGG02801.1"/>
    </source>
</evidence>
<feature type="compositionally biased region" description="Polar residues" evidence="5">
    <location>
        <begin position="290"/>
        <end position="300"/>
    </location>
</feature>
<reference evidence="8" key="2">
    <citation type="submission" date="2020-09" db="EMBL/GenBank/DDBJ databases">
        <authorList>
            <person name="Sun Q."/>
            <person name="Zhou Y."/>
        </authorList>
    </citation>
    <scope>NUCLEOTIDE SEQUENCE</scope>
    <source>
        <strain evidence="8">CGMCC 1.12181</strain>
    </source>
</reference>
<dbReference type="PANTHER" id="PTHR43289:SF34">
    <property type="entry name" value="SERINE_THREONINE-PROTEIN KINASE YBDM-RELATED"/>
    <property type="match status" value="1"/>
</dbReference>
<dbReference type="SUPFAM" id="SSF56112">
    <property type="entry name" value="Protein kinase-like (PK-like)"/>
    <property type="match status" value="1"/>
</dbReference>
<dbReference type="InterPro" id="IPR005532">
    <property type="entry name" value="SUMF_dom"/>
</dbReference>
<dbReference type="InterPro" id="IPR042095">
    <property type="entry name" value="SUMF_sf"/>
</dbReference>
<gene>
    <name evidence="8" type="ORF">GCM10011365_24970</name>
</gene>
<dbReference type="GO" id="GO:0005524">
    <property type="term" value="F:ATP binding"/>
    <property type="evidence" value="ECO:0007669"/>
    <property type="project" value="UniProtKB-KW"/>
</dbReference>
<dbReference type="InterPro" id="IPR008271">
    <property type="entry name" value="Ser/Thr_kinase_AS"/>
</dbReference>
<dbReference type="Pfam" id="PF03781">
    <property type="entry name" value="FGE-sulfatase"/>
    <property type="match status" value="1"/>
</dbReference>
<feature type="domain" description="Protein kinase" evidence="7">
    <location>
        <begin position="1"/>
        <end position="246"/>
    </location>
</feature>
<organism evidence="8 9">
    <name type="scientific">Marinicella pacifica</name>
    <dbReference type="NCBI Taxonomy" id="1171543"/>
    <lineage>
        <taxon>Bacteria</taxon>
        <taxon>Pseudomonadati</taxon>
        <taxon>Pseudomonadota</taxon>
        <taxon>Gammaproteobacteria</taxon>
        <taxon>Lysobacterales</taxon>
        <taxon>Marinicellaceae</taxon>
        <taxon>Marinicella</taxon>
    </lineage>
</organism>
<evidence type="ECO:0000256" key="3">
    <source>
        <dbReference type="ARBA" id="ARBA00022777"/>
    </source>
</evidence>
<protein>
    <recommendedName>
        <fullName evidence="7">Protein kinase domain-containing protein</fullName>
    </recommendedName>
</protein>
<evidence type="ECO:0000256" key="6">
    <source>
        <dbReference type="SAM" id="Phobius"/>
    </source>
</evidence>
<dbReference type="Proteomes" id="UP000605253">
    <property type="component" value="Unassembled WGS sequence"/>
</dbReference>
<reference evidence="8" key="1">
    <citation type="journal article" date="2014" name="Int. J. Syst. Evol. Microbiol.">
        <title>Complete genome sequence of Corynebacterium casei LMG S-19264T (=DSM 44701T), isolated from a smear-ripened cheese.</title>
        <authorList>
            <consortium name="US DOE Joint Genome Institute (JGI-PGF)"/>
            <person name="Walter F."/>
            <person name="Albersmeier A."/>
            <person name="Kalinowski J."/>
            <person name="Ruckert C."/>
        </authorList>
    </citation>
    <scope>NUCLEOTIDE SEQUENCE</scope>
    <source>
        <strain evidence="8">CGMCC 1.12181</strain>
    </source>
</reference>
<dbReference type="InterPro" id="IPR000719">
    <property type="entry name" value="Prot_kinase_dom"/>
</dbReference>
<evidence type="ECO:0000259" key="7">
    <source>
        <dbReference type="PROSITE" id="PS50011"/>
    </source>
</evidence>
<sequence length="722" mass="80460">MSVVYLAYQESLKREVALKVMRPVIADESNVVKRFKQEAEIIAKLYHPNIVSIYDVGAVDNHILFYAMPYLQHGDLTGFAYHNDEELIKVMSGLCQGFAYAHAQGVVHRDIKPENILFDQFGNVKIADFGIALSSGKRRFTKDQRIVGSIHYLSPEQARSKHVDARSDIYGLGAILYEVLTGKPVFDAPDDLGIMMAHVENPVPRLPKKVAHWQPIIDRCLAKSPNQRFQSMPELQKAIEQLTPQLKQGPVRRLNAWPYLLVSVLLVAVMTGGWLWSKRDKLVSEPVLRSSDQNPESKNQPPFIRAHQSPPKDTETQADTVAREPLLSEQATHDLLSRARENIQNKQLTTPDDNNALDKLLQVLADQPRHEEARALLSEINDGYFELAYQAVLNRNYALAEQFAESLTTVRHKVALVNESLLQYLAGRSEMTVSLLLGSLSEQVNSAVKNNNRALATRLVALTDVFVPGHRLVDELNELVAKIPESGQVIKDQRGIKAVLVTPSSGGAVSYGFYATATEITQHQYRQFVQATHRPLQKCKSVLKSNLIFSSRNLDNVGFPYAGDMPAVCVSWQDARDYAQWLSKETGHNYRLPTRDEWQVLAAQSGGVKRCGHNNLAGTDFPDKNDGVSYYDCDDGFPHLAPVRALGGSDTGLFGIHGNAAEWLDGCEAPGKIKSFFAPEKPCGKNPVAGLSWLSDQRADGDIQMIDYGDAYTHIGFRLVRE</sequence>
<keyword evidence="6" id="KW-0812">Transmembrane</keyword>
<feature type="transmembrane region" description="Helical" evidence="6">
    <location>
        <begin position="256"/>
        <end position="276"/>
    </location>
</feature>
<accession>A0A917FU04</accession>
<evidence type="ECO:0000256" key="1">
    <source>
        <dbReference type="ARBA" id="ARBA00022679"/>
    </source>
</evidence>
<comment type="caution">
    <text evidence="8">The sequence shown here is derived from an EMBL/GenBank/DDBJ whole genome shotgun (WGS) entry which is preliminary data.</text>
</comment>
<dbReference type="EMBL" id="BMEO01000018">
    <property type="protein sequence ID" value="GGG02801.1"/>
    <property type="molecule type" value="Genomic_DNA"/>
</dbReference>
<evidence type="ECO:0000313" key="9">
    <source>
        <dbReference type="Proteomes" id="UP000605253"/>
    </source>
</evidence>
<keyword evidence="3" id="KW-0418">Kinase</keyword>
<evidence type="ECO:0000256" key="2">
    <source>
        <dbReference type="ARBA" id="ARBA00022741"/>
    </source>
</evidence>
<dbReference type="SMART" id="SM00220">
    <property type="entry name" value="S_TKc"/>
    <property type="match status" value="1"/>
</dbReference>
<dbReference type="SUPFAM" id="SSF56436">
    <property type="entry name" value="C-type lectin-like"/>
    <property type="match status" value="1"/>
</dbReference>
<dbReference type="GO" id="GO:0004674">
    <property type="term" value="F:protein serine/threonine kinase activity"/>
    <property type="evidence" value="ECO:0007669"/>
    <property type="project" value="TreeGrafter"/>
</dbReference>
<keyword evidence="4" id="KW-0067">ATP-binding</keyword>
<dbReference type="PROSITE" id="PS50011">
    <property type="entry name" value="PROTEIN_KINASE_DOM"/>
    <property type="match status" value="1"/>
</dbReference>
<keyword evidence="1" id="KW-0808">Transferase</keyword>
<keyword evidence="6" id="KW-0472">Membrane</keyword>
<keyword evidence="9" id="KW-1185">Reference proteome</keyword>
<dbReference type="CDD" id="cd14014">
    <property type="entry name" value="STKc_PknB_like"/>
    <property type="match status" value="1"/>
</dbReference>
<dbReference type="InterPro" id="IPR016187">
    <property type="entry name" value="CTDL_fold"/>
</dbReference>
<feature type="region of interest" description="Disordered" evidence="5">
    <location>
        <begin position="287"/>
        <end position="318"/>
    </location>
</feature>
<proteinExistence type="predicted"/>
<dbReference type="Gene3D" id="1.10.510.10">
    <property type="entry name" value="Transferase(Phosphotransferase) domain 1"/>
    <property type="match status" value="1"/>
</dbReference>